<sequence>MDWYRYFLARSVRAKRRTIADIQLYIQIIHKICPIILMVEIESQSFLTRTPYDIFPLMRSR</sequence>
<dbReference type="EMBL" id="FR839629">
    <property type="protein sequence ID" value="SCV12028.1"/>
    <property type="molecule type" value="Genomic_DNA"/>
</dbReference>
<protein>
    <submittedName>
        <fullName evidence="1">Uncharacterized protein</fullName>
    </submittedName>
</protein>
<reference evidence="1 2" key="1">
    <citation type="journal article" date="2011" name="J. Biotechnol.">
        <title>High-quality genome sequence of Pichia pastoris CBS7435.</title>
        <authorList>
            <person name="Kuberl A."/>
            <person name="Schneider J."/>
            <person name="Thallinger G.G."/>
            <person name="Anderl I."/>
            <person name="Wibberg D."/>
            <person name="Hajek T."/>
            <person name="Jaenicke S."/>
            <person name="Brinkrolf K."/>
            <person name="Goesmann A."/>
            <person name="Szczepanowski R."/>
            <person name="Puhler A."/>
            <person name="Schwab H."/>
            <person name="Glieder A."/>
            <person name="Pichler H."/>
        </authorList>
    </citation>
    <scope>NUCLEOTIDE SEQUENCE [LARGE SCALE GENOMIC DNA]</scope>
    <source>
        <strain evidence="2">ATCC 76273 / CBS 7435 / CECT 11047 / NRRL Y-11430 / Wegner 21-1</strain>
    </source>
</reference>
<evidence type="ECO:0000313" key="2">
    <source>
        <dbReference type="Proteomes" id="UP000006853"/>
    </source>
</evidence>
<reference evidence="1 2" key="2">
    <citation type="journal article" date="2016" name="FEMS Yeast Res.">
        <title>Curation of the genome annotation of Pichia pastoris (Komagataella phaffii) CBS7435 from gene level to protein function.</title>
        <authorList>
            <person name="Valli M."/>
            <person name="Tatto N.E."/>
            <person name="Peymann A."/>
            <person name="Gruber C."/>
            <person name="Landes N."/>
            <person name="Ekker H."/>
            <person name="Thallinger G.G."/>
            <person name="Mattanovich D."/>
            <person name="Gasser B."/>
            <person name="Graf A.B."/>
        </authorList>
    </citation>
    <scope>GENOME REANNOTATION</scope>
    <source>
        <strain evidence="1 2">ATCC 76273 / CBS 7435 / CECT 11047 / NRRL Y-11430 / Wegner 21-1</strain>
    </source>
</reference>
<keyword evidence="2" id="KW-1185">Reference proteome</keyword>
<evidence type="ECO:0000313" key="1">
    <source>
        <dbReference type="EMBL" id="SCV12028.1"/>
    </source>
</evidence>
<proteinExistence type="predicted"/>
<dbReference type="AlphaFoldDB" id="A0A1G4KPU1"/>
<gene>
    <name evidence="1" type="ordered locus">PP7435_Chr2-1990</name>
</gene>
<name>A0A1G4KPU1_KOMPC</name>
<dbReference type="Proteomes" id="UP000006853">
    <property type="component" value="Chromosome 2"/>
</dbReference>
<accession>A0A1G4KPU1</accession>
<organism evidence="1 2">
    <name type="scientific">Komagataella phaffii (strain ATCC 76273 / CBS 7435 / CECT 11047 / NRRL Y-11430 / Wegner 21-1)</name>
    <name type="common">Yeast</name>
    <name type="synonym">Pichia pastoris</name>
    <dbReference type="NCBI Taxonomy" id="981350"/>
    <lineage>
        <taxon>Eukaryota</taxon>
        <taxon>Fungi</taxon>
        <taxon>Dikarya</taxon>
        <taxon>Ascomycota</taxon>
        <taxon>Saccharomycotina</taxon>
        <taxon>Pichiomycetes</taxon>
        <taxon>Pichiales</taxon>
        <taxon>Pichiaceae</taxon>
        <taxon>Komagataella</taxon>
    </lineage>
</organism>